<gene>
    <name evidence="4" type="ORF">GR328_23950</name>
</gene>
<evidence type="ECO:0000256" key="2">
    <source>
        <dbReference type="ARBA" id="ARBA00022801"/>
    </source>
</evidence>
<name>A0A7X3SRK5_9HYPH</name>
<evidence type="ECO:0000313" key="4">
    <source>
        <dbReference type="EMBL" id="MXQ14448.1"/>
    </source>
</evidence>
<dbReference type="SUPFAM" id="SSF55811">
    <property type="entry name" value="Nudix"/>
    <property type="match status" value="1"/>
</dbReference>
<dbReference type="PANTHER" id="PTHR43736:SF1">
    <property type="entry name" value="DIHYDRONEOPTERIN TRIPHOSPHATE DIPHOSPHATASE"/>
    <property type="match status" value="1"/>
</dbReference>
<evidence type="ECO:0000256" key="1">
    <source>
        <dbReference type="ARBA" id="ARBA00001946"/>
    </source>
</evidence>
<comment type="caution">
    <text evidence="4">The sequence shown here is derived from an EMBL/GenBank/DDBJ whole genome shotgun (WGS) entry which is preliminary data.</text>
</comment>
<reference evidence="4 5" key="1">
    <citation type="submission" date="2019-12" db="EMBL/GenBank/DDBJ databases">
        <authorList>
            <person name="Yuan C.-G."/>
        </authorList>
    </citation>
    <scope>NUCLEOTIDE SEQUENCE [LARGE SCALE GENOMIC DNA]</scope>
    <source>
        <strain evidence="4 5">KCTC 23863</strain>
    </source>
</reference>
<dbReference type="PROSITE" id="PS00893">
    <property type="entry name" value="NUDIX_BOX"/>
    <property type="match status" value="1"/>
</dbReference>
<dbReference type="Gene3D" id="3.90.79.10">
    <property type="entry name" value="Nucleoside Triphosphate Pyrophosphohydrolase"/>
    <property type="match status" value="1"/>
</dbReference>
<keyword evidence="2" id="KW-0378">Hydrolase</keyword>
<evidence type="ECO:0000313" key="5">
    <source>
        <dbReference type="Proteomes" id="UP000436483"/>
    </source>
</evidence>
<dbReference type="InterPro" id="IPR020084">
    <property type="entry name" value="NUDIX_hydrolase_CS"/>
</dbReference>
<proteinExistence type="predicted"/>
<dbReference type="InterPro" id="IPR000086">
    <property type="entry name" value="NUDIX_hydrolase_dom"/>
</dbReference>
<dbReference type="EMBL" id="WURB01000034">
    <property type="protein sequence ID" value="MXQ14448.1"/>
    <property type="molecule type" value="Genomic_DNA"/>
</dbReference>
<evidence type="ECO:0000259" key="3">
    <source>
        <dbReference type="PROSITE" id="PS51462"/>
    </source>
</evidence>
<reference evidence="4 5" key="2">
    <citation type="submission" date="2020-01" db="EMBL/GenBank/DDBJ databases">
        <title>Microvirga sp. nov., an arsenate reduction bacterium isolated from Tibet hotspring sediments.</title>
        <authorList>
            <person name="Xian W.-D."/>
            <person name="Li W.-J."/>
        </authorList>
    </citation>
    <scope>NUCLEOTIDE SEQUENCE [LARGE SCALE GENOMIC DNA]</scope>
    <source>
        <strain evidence="4 5">KCTC 23863</strain>
    </source>
</reference>
<accession>A0A7X3SRK5</accession>
<comment type="cofactor">
    <cofactor evidence="1">
        <name>Mg(2+)</name>
        <dbReference type="ChEBI" id="CHEBI:18420"/>
    </cofactor>
</comment>
<protein>
    <submittedName>
        <fullName evidence="4">NUDIX domain-containing protein</fullName>
    </submittedName>
</protein>
<organism evidence="4 5">
    <name type="scientific">Microvirga makkahensis</name>
    <dbReference type="NCBI Taxonomy" id="1128670"/>
    <lineage>
        <taxon>Bacteria</taxon>
        <taxon>Pseudomonadati</taxon>
        <taxon>Pseudomonadota</taxon>
        <taxon>Alphaproteobacteria</taxon>
        <taxon>Hyphomicrobiales</taxon>
        <taxon>Methylobacteriaceae</taxon>
        <taxon>Microvirga</taxon>
    </lineage>
</organism>
<dbReference type="PANTHER" id="PTHR43736">
    <property type="entry name" value="ADP-RIBOSE PYROPHOSPHATASE"/>
    <property type="match status" value="1"/>
</dbReference>
<dbReference type="RefSeq" id="WP_160888173.1">
    <property type="nucleotide sequence ID" value="NZ_WURB01000034.1"/>
</dbReference>
<keyword evidence="5" id="KW-1185">Reference proteome</keyword>
<dbReference type="OrthoDB" id="129709at2"/>
<dbReference type="Proteomes" id="UP000436483">
    <property type="component" value="Unassembled WGS sequence"/>
</dbReference>
<dbReference type="InterPro" id="IPR015797">
    <property type="entry name" value="NUDIX_hydrolase-like_dom_sf"/>
</dbReference>
<sequence length="194" mass="21604">MSGAFDPSAFRARICSLLDRHDRAFGGAGERHVVLRRQIQNGDAIHSRSTFPGHVTTSAFILDPAGQRVVLIHHRSLARWLQPGGHYEAPESLEDAALREAFEETGVRGLMLDPWHDQAGLPIDVDSHLIPARPQKGEPEHWHHDIRYVLRAEEGGLDPDPSEVHGAEWRAVAELDAIAPEALRNMRKLGLVRP</sequence>
<dbReference type="Pfam" id="PF00293">
    <property type="entry name" value="NUDIX"/>
    <property type="match status" value="1"/>
</dbReference>
<dbReference type="CDD" id="cd03674">
    <property type="entry name" value="NUDIX_Hydrolase"/>
    <property type="match status" value="1"/>
</dbReference>
<dbReference type="PROSITE" id="PS51462">
    <property type="entry name" value="NUDIX"/>
    <property type="match status" value="1"/>
</dbReference>
<feature type="domain" description="Nudix hydrolase" evidence="3">
    <location>
        <begin position="52"/>
        <end position="192"/>
    </location>
</feature>
<dbReference type="GO" id="GO:0016787">
    <property type="term" value="F:hydrolase activity"/>
    <property type="evidence" value="ECO:0007669"/>
    <property type="project" value="UniProtKB-KW"/>
</dbReference>
<dbReference type="AlphaFoldDB" id="A0A7X3SRK5"/>